<comment type="caution">
    <text evidence="1">The sequence shown here is derived from an EMBL/GenBank/DDBJ whole genome shotgun (WGS) entry which is preliminary data.</text>
</comment>
<organism evidence="1 2">
    <name type="scientific">Streptomonospora wellingtoniae</name>
    <dbReference type="NCBI Taxonomy" id="3075544"/>
    <lineage>
        <taxon>Bacteria</taxon>
        <taxon>Bacillati</taxon>
        <taxon>Actinomycetota</taxon>
        <taxon>Actinomycetes</taxon>
        <taxon>Streptosporangiales</taxon>
        <taxon>Nocardiopsidaceae</taxon>
        <taxon>Streptomonospora</taxon>
    </lineage>
</organism>
<keyword evidence="2" id="KW-1185">Reference proteome</keyword>
<gene>
    <name evidence="1" type="ORF">RM446_15615</name>
</gene>
<sequence length="104" mass="10977">MMIPENDLADVGSVLGDGWTASAETTGTMVAVLEGRWRVWRSVDERGRHAAWCATNLDPASDRVPTLHATTLVGLARQLDNPPQAVGLGPSPEALAVHAAGLRP</sequence>
<protein>
    <submittedName>
        <fullName evidence="1">Uncharacterized protein</fullName>
    </submittedName>
</protein>
<dbReference type="Proteomes" id="UP001183226">
    <property type="component" value="Unassembled WGS sequence"/>
</dbReference>
<proteinExistence type="predicted"/>
<name>A0ABU2KW70_9ACTN</name>
<evidence type="ECO:0000313" key="2">
    <source>
        <dbReference type="Proteomes" id="UP001183226"/>
    </source>
</evidence>
<accession>A0ABU2KW70</accession>
<reference evidence="2" key="1">
    <citation type="submission" date="2023-07" db="EMBL/GenBank/DDBJ databases">
        <title>30 novel species of actinomycetes from the DSMZ collection.</title>
        <authorList>
            <person name="Nouioui I."/>
        </authorList>
    </citation>
    <scope>NUCLEOTIDE SEQUENCE [LARGE SCALE GENOMIC DNA]</scope>
    <source>
        <strain evidence="2">DSM 45055</strain>
    </source>
</reference>
<evidence type="ECO:0000313" key="1">
    <source>
        <dbReference type="EMBL" id="MDT0303545.1"/>
    </source>
</evidence>
<dbReference type="RefSeq" id="WP_311546035.1">
    <property type="nucleotide sequence ID" value="NZ_JAVREK010000016.1"/>
</dbReference>
<dbReference type="EMBL" id="JAVREK010000016">
    <property type="protein sequence ID" value="MDT0303545.1"/>
    <property type="molecule type" value="Genomic_DNA"/>
</dbReference>